<dbReference type="InterPro" id="IPR002656">
    <property type="entry name" value="Acyl_transf_3_dom"/>
</dbReference>
<keyword evidence="1" id="KW-0812">Transmembrane</keyword>
<evidence type="ECO:0000313" key="3">
    <source>
        <dbReference type="EMBL" id="AFW04746.1"/>
    </source>
</evidence>
<keyword evidence="3" id="KW-0012">Acyltransferase</keyword>
<protein>
    <submittedName>
        <fullName evidence="3">Acyltransferase</fullName>
    </submittedName>
</protein>
<feature type="transmembrane region" description="Helical" evidence="1">
    <location>
        <begin position="297"/>
        <end position="321"/>
    </location>
</feature>
<feature type="transmembrane region" description="Helical" evidence="1">
    <location>
        <begin position="55"/>
        <end position="79"/>
    </location>
</feature>
<name>U3GL40_SALER</name>
<dbReference type="PANTHER" id="PTHR23028">
    <property type="entry name" value="ACETYLTRANSFERASE"/>
    <property type="match status" value="1"/>
</dbReference>
<keyword evidence="1" id="KW-1133">Transmembrane helix</keyword>
<feature type="transmembrane region" description="Helical" evidence="1">
    <location>
        <begin position="12"/>
        <end position="31"/>
    </location>
</feature>
<feature type="transmembrane region" description="Helical" evidence="1">
    <location>
        <begin position="228"/>
        <end position="247"/>
    </location>
</feature>
<feature type="domain" description="Acyltransferase 3" evidence="2">
    <location>
        <begin position="7"/>
        <end position="349"/>
    </location>
</feature>
<dbReference type="AlphaFoldDB" id="U3GL40"/>
<dbReference type="GO" id="GO:0016747">
    <property type="term" value="F:acyltransferase activity, transferring groups other than amino-acyl groups"/>
    <property type="evidence" value="ECO:0007669"/>
    <property type="project" value="InterPro"/>
</dbReference>
<feature type="transmembrane region" description="Helical" evidence="1">
    <location>
        <begin position="267"/>
        <end position="285"/>
    </location>
</feature>
<dbReference type="Pfam" id="PF01757">
    <property type="entry name" value="Acyl_transf_3"/>
    <property type="match status" value="1"/>
</dbReference>
<dbReference type="EMBL" id="JX975334">
    <property type="protein sequence ID" value="AFW04746.1"/>
    <property type="molecule type" value="Genomic_DNA"/>
</dbReference>
<dbReference type="InterPro" id="IPR050879">
    <property type="entry name" value="Acyltransferase_3"/>
</dbReference>
<reference evidence="3" key="1">
    <citation type="journal article" date="2013" name="FEMS Microbiol. Rev.">
        <title>Structural diversity in Salmonella O antigens and its genetic basis.</title>
        <authorList>
            <person name="Liu B."/>
            <person name="Knirel Y.A."/>
            <person name="Feng L."/>
            <person name="Perepelov A.V."/>
            <person name="Senchenkova S.N."/>
            <person name="Reeves P.R."/>
            <person name="Wang L."/>
        </authorList>
    </citation>
    <scope>NUCLEOTIDE SEQUENCE</scope>
    <source>
        <strain evidence="3">G1435</strain>
    </source>
</reference>
<organism evidence="3">
    <name type="scientific">Salmonella enterica</name>
    <name type="common">Salmonella choleraesuis</name>
    <dbReference type="NCBI Taxonomy" id="28901"/>
    <lineage>
        <taxon>Bacteria</taxon>
        <taxon>Pseudomonadati</taxon>
        <taxon>Pseudomonadota</taxon>
        <taxon>Gammaproteobacteria</taxon>
        <taxon>Enterobacterales</taxon>
        <taxon>Enterobacteriaceae</taxon>
        <taxon>Salmonella</taxon>
    </lineage>
</organism>
<evidence type="ECO:0000256" key="1">
    <source>
        <dbReference type="SAM" id="Phobius"/>
    </source>
</evidence>
<feature type="transmembrane region" description="Helical" evidence="1">
    <location>
        <begin position="333"/>
        <end position="358"/>
    </location>
</feature>
<feature type="transmembrane region" description="Helical" evidence="1">
    <location>
        <begin position="201"/>
        <end position="221"/>
    </location>
</feature>
<gene>
    <name evidence="3" type="primary">wdaL</name>
</gene>
<sequence>MRKVKSAEALRGLACMAVVLSHLTLIFYPQLHDFYKSSLPKNNILYIIHNSPFAFFYSGTGAVFVFFCLSGYVLSSSILTAKDKTKKIINSTVKRYPRLSLPAVCSCILFWIVTNLFNVNLVNVSSWFSDIIYKDYNLLDGIFYGGVQSFIYGTAKYNPVLWTMQIELIGSFLLFAFCYFNIFNGIIRVISSILLLNLFEMNVYLFLGLVSFIMGAVIYKYDMYMPKIYNYFILMVGLYCVGVHEGSYSYRWIFCIANYINSNYAQYVYPFVNFCGGIIIVISIVKNDVFKTFFSLSFFLVLGELSFSIYLIHLCMIYVFIIPFFNLLVSLTFGFWLASFLSILMTFIILLPASFLFFKCIDKTSIKISNKIVSFLN</sequence>
<dbReference type="PANTHER" id="PTHR23028:SF134">
    <property type="entry name" value="PUTATIVE (AFU_ORTHOLOGUE AFUA_4G08520)-RELATED"/>
    <property type="match status" value="1"/>
</dbReference>
<feature type="transmembrane region" description="Helical" evidence="1">
    <location>
        <begin position="172"/>
        <end position="195"/>
    </location>
</feature>
<accession>U3GL40</accession>
<proteinExistence type="predicted"/>
<feature type="transmembrane region" description="Helical" evidence="1">
    <location>
        <begin position="99"/>
        <end position="121"/>
    </location>
</feature>
<keyword evidence="3" id="KW-0808">Transferase</keyword>
<keyword evidence="1" id="KW-0472">Membrane</keyword>
<evidence type="ECO:0000259" key="2">
    <source>
        <dbReference type="Pfam" id="PF01757"/>
    </source>
</evidence>